<dbReference type="EMBL" id="KV878207">
    <property type="protein sequence ID" value="OJI80540.1"/>
    <property type="molecule type" value="Genomic_DNA"/>
</dbReference>
<evidence type="ECO:0000313" key="2">
    <source>
        <dbReference type="Proteomes" id="UP000184304"/>
    </source>
</evidence>
<dbReference type="Proteomes" id="UP000184304">
    <property type="component" value="Unassembled WGS sequence"/>
</dbReference>
<dbReference type="AlphaFoldDB" id="A0A1L9MU03"/>
<protein>
    <submittedName>
        <fullName evidence="1">Uncharacterized protein</fullName>
    </submittedName>
</protein>
<proteinExistence type="predicted"/>
<name>A0A1L9MU03_ASPTC</name>
<keyword evidence="2" id="KW-1185">Reference proteome</keyword>
<gene>
    <name evidence="1" type="ORF">ASPTUDRAFT_47622</name>
</gene>
<dbReference type="VEuPathDB" id="FungiDB:ASPTUDRAFT_47622"/>
<evidence type="ECO:0000313" key="1">
    <source>
        <dbReference type="EMBL" id="OJI80540.1"/>
    </source>
</evidence>
<sequence length="238" mass="27129">MPTSDKTMVPNKEASNPIAKDDQIEILVYQAAVESQAAPSTAWRLIEIFNSLLRNVSDPGEQARLSAHFDRCVTHNGLLWRIGSSKSRGISAGQAARECYDSMPYVTDLNNPNGERKRRIMGCRDVTEKIDEMETETYKWFTDLSGDWQNFLGYWPPSSEVDEMRALYDHCIAKFLAFWQAIRNANQEVRNWLARALDDFEGPYELMKDEMYNAAFACARSAKYLALYGDSVIDPSRS</sequence>
<organism evidence="1 2">
    <name type="scientific">Aspergillus tubingensis (strain CBS 134.48)</name>
    <dbReference type="NCBI Taxonomy" id="767770"/>
    <lineage>
        <taxon>Eukaryota</taxon>
        <taxon>Fungi</taxon>
        <taxon>Dikarya</taxon>
        <taxon>Ascomycota</taxon>
        <taxon>Pezizomycotina</taxon>
        <taxon>Eurotiomycetes</taxon>
        <taxon>Eurotiomycetidae</taxon>
        <taxon>Eurotiales</taxon>
        <taxon>Aspergillaceae</taxon>
        <taxon>Aspergillus</taxon>
        <taxon>Aspergillus subgen. Circumdati</taxon>
    </lineage>
</organism>
<reference evidence="2" key="1">
    <citation type="journal article" date="2017" name="Genome Biol.">
        <title>Comparative genomics reveals high biological diversity and specific adaptations in the industrially and medically important fungal genus Aspergillus.</title>
        <authorList>
            <person name="de Vries R.P."/>
            <person name="Riley R."/>
            <person name="Wiebenga A."/>
            <person name="Aguilar-Osorio G."/>
            <person name="Amillis S."/>
            <person name="Uchima C.A."/>
            <person name="Anderluh G."/>
            <person name="Asadollahi M."/>
            <person name="Askin M."/>
            <person name="Barry K."/>
            <person name="Battaglia E."/>
            <person name="Bayram O."/>
            <person name="Benocci T."/>
            <person name="Braus-Stromeyer S.A."/>
            <person name="Caldana C."/>
            <person name="Canovas D."/>
            <person name="Cerqueira G.C."/>
            <person name="Chen F."/>
            <person name="Chen W."/>
            <person name="Choi C."/>
            <person name="Clum A."/>
            <person name="Dos Santos R.A."/>
            <person name="Damasio A.R."/>
            <person name="Diallinas G."/>
            <person name="Emri T."/>
            <person name="Fekete E."/>
            <person name="Flipphi M."/>
            <person name="Freyberg S."/>
            <person name="Gallo A."/>
            <person name="Gournas C."/>
            <person name="Habgood R."/>
            <person name="Hainaut M."/>
            <person name="Harispe M.L."/>
            <person name="Henrissat B."/>
            <person name="Hilden K.S."/>
            <person name="Hope R."/>
            <person name="Hossain A."/>
            <person name="Karabika E."/>
            <person name="Karaffa L."/>
            <person name="Karanyi Z."/>
            <person name="Krasevec N."/>
            <person name="Kuo A."/>
            <person name="Kusch H."/>
            <person name="LaButti K."/>
            <person name="Lagendijk E.L."/>
            <person name="Lapidus A."/>
            <person name="Levasseur A."/>
            <person name="Lindquist E."/>
            <person name="Lipzen A."/>
            <person name="Logrieco A.F."/>
            <person name="MacCabe A."/>
            <person name="Maekelae M.R."/>
            <person name="Malavazi I."/>
            <person name="Melin P."/>
            <person name="Meyer V."/>
            <person name="Mielnichuk N."/>
            <person name="Miskei M."/>
            <person name="Molnar A.P."/>
            <person name="Mule G."/>
            <person name="Ngan C.Y."/>
            <person name="Orejas M."/>
            <person name="Orosz E."/>
            <person name="Ouedraogo J.P."/>
            <person name="Overkamp K.M."/>
            <person name="Park H.-S."/>
            <person name="Perrone G."/>
            <person name="Piumi F."/>
            <person name="Punt P.J."/>
            <person name="Ram A.F."/>
            <person name="Ramon A."/>
            <person name="Rauscher S."/>
            <person name="Record E."/>
            <person name="Riano-Pachon D.M."/>
            <person name="Robert V."/>
            <person name="Roehrig J."/>
            <person name="Ruller R."/>
            <person name="Salamov A."/>
            <person name="Salih N.S."/>
            <person name="Samson R.A."/>
            <person name="Sandor E."/>
            <person name="Sanguinetti M."/>
            <person name="Schuetze T."/>
            <person name="Sepcic K."/>
            <person name="Shelest E."/>
            <person name="Sherlock G."/>
            <person name="Sophianopoulou V."/>
            <person name="Squina F.M."/>
            <person name="Sun H."/>
            <person name="Susca A."/>
            <person name="Todd R.B."/>
            <person name="Tsang A."/>
            <person name="Unkles S.E."/>
            <person name="van de Wiele N."/>
            <person name="van Rossen-Uffink D."/>
            <person name="Oliveira J.V."/>
            <person name="Vesth T.C."/>
            <person name="Visser J."/>
            <person name="Yu J.-H."/>
            <person name="Zhou M."/>
            <person name="Andersen M.R."/>
            <person name="Archer D.B."/>
            <person name="Baker S.E."/>
            <person name="Benoit I."/>
            <person name="Brakhage A.A."/>
            <person name="Braus G.H."/>
            <person name="Fischer R."/>
            <person name="Frisvad J.C."/>
            <person name="Goldman G.H."/>
            <person name="Houbraken J."/>
            <person name="Oakley B."/>
            <person name="Pocsi I."/>
            <person name="Scazzocchio C."/>
            <person name="Seiboth B."/>
            <person name="vanKuyk P.A."/>
            <person name="Wortman J."/>
            <person name="Dyer P.S."/>
            <person name="Grigoriev I.V."/>
        </authorList>
    </citation>
    <scope>NUCLEOTIDE SEQUENCE [LARGE SCALE GENOMIC DNA]</scope>
    <source>
        <strain evidence="2">CBS 134.48</strain>
    </source>
</reference>
<accession>A0A1L9MU03</accession>